<evidence type="ECO:0000313" key="1">
    <source>
        <dbReference type="EMBL" id="KAL3096393.1"/>
    </source>
</evidence>
<protein>
    <submittedName>
        <fullName evidence="1">Uncharacterized protein</fullName>
    </submittedName>
</protein>
<organism evidence="1 2">
    <name type="scientific">Heterodera schachtii</name>
    <name type="common">Sugarbeet cyst nematode worm</name>
    <name type="synonym">Tylenchus schachtii</name>
    <dbReference type="NCBI Taxonomy" id="97005"/>
    <lineage>
        <taxon>Eukaryota</taxon>
        <taxon>Metazoa</taxon>
        <taxon>Ecdysozoa</taxon>
        <taxon>Nematoda</taxon>
        <taxon>Chromadorea</taxon>
        <taxon>Rhabditida</taxon>
        <taxon>Tylenchina</taxon>
        <taxon>Tylenchomorpha</taxon>
        <taxon>Tylenchoidea</taxon>
        <taxon>Heteroderidae</taxon>
        <taxon>Heteroderinae</taxon>
        <taxon>Heterodera</taxon>
    </lineage>
</organism>
<dbReference type="Proteomes" id="UP001620645">
    <property type="component" value="Unassembled WGS sequence"/>
</dbReference>
<reference evidence="1 2" key="1">
    <citation type="submission" date="2024-10" db="EMBL/GenBank/DDBJ databases">
        <authorList>
            <person name="Kim D."/>
        </authorList>
    </citation>
    <scope>NUCLEOTIDE SEQUENCE [LARGE SCALE GENOMIC DNA]</scope>
    <source>
        <strain evidence="1">Taebaek</strain>
    </source>
</reference>
<sequence length="152" mass="16099">MLAIKLLNGHGTANNDQTVPNSALLLRELCEAALNALDWNTSPLRGAMGHRGPHVRRRVEMPAFSSVHACAPPVVDAMAGRAARVSRAIGSHVHQLWLAIVPNGQNGPRGLGVPSAAVVAAKRVTVDAQQHPQHSHSTQCPIHAHLVEAVTN</sequence>
<accession>A0ABD2K0M1</accession>
<comment type="caution">
    <text evidence="1">The sequence shown here is derived from an EMBL/GenBank/DDBJ whole genome shotgun (WGS) entry which is preliminary data.</text>
</comment>
<dbReference type="EMBL" id="JBICCN010000070">
    <property type="protein sequence ID" value="KAL3096393.1"/>
    <property type="molecule type" value="Genomic_DNA"/>
</dbReference>
<name>A0ABD2K0M1_HETSC</name>
<proteinExistence type="predicted"/>
<gene>
    <name evidence="1" type="ORF">niasHS_004359</name>
</gene>
<dbReference type="AlphaFoldDB" id="A0ABD2K0M1"/>
<keyword evidence="2" id="KW-1185">Reference proteome</keyword>
<evidence type="ECO:0000313" key="2">
    <source>
        <dbReference type="Proteomes" id="UP001620645"/>
    </source>
</evidence>